<evidence type="ECO:0000313" key="2">
    <source>
        <dbReference type="Proteomes" id="UP000287033"/>
    </source>
</evidence>
<accession>A0A401SCJ4</accession>
<gene>
    <name evidence="1" type="ORF">chiPu_0006556</name>
</gene>
<dbReference type="EMBL" id="BEZZ01000192">
    <property type="protein sequence ID" value="GCC28129.1"/>
    <property type="molecule type" value="Genomic_DNA"/>
</dbReference>
<organism evidence="1 2">
    <name type="scientific">Chiloscyllium punctatum</name>
    <name type="common">Brownbanded bambooshark</name>
    <name type="synonym">Hemiscyllium punctatum</name>
    <dbReference type="NCBI Taxonomy" id="137246"/>
    <lineage>
        <taxon>Eukaryota</taxon>
        <taxon>Metazoa</taxon>
        <taxon>Chordata</taxon>
        <taxon>Craniata</taxon>
        <taxon>Vertebrata</taxon>
        <taxon>Chondrichthyes</taxon>
        <taxon>Elasmobranchii</taxon>
        <taxon>Galeomorphii</taxon>
        <taxon>Galeoidea</taxon>
        <taxon>Orectolobiformes</taxon>
        <taxon>Hemiscylliidae</taxon>
        <taxon>Chiloscyllium</taxon>
    </lineage>
</organism>
<keyword evidence="2" id="KW-1185">Reference proteome</keyword>
<dbReference type="Proteomes" id="UP000287033">
    <property type="component" value="Unassembled WGS sequence"/>
</dbReference>
<dbReference type="AlphaFoldDB" id="A0A401SCJ4"/>
<sequence>MFEFVESISLARLATIPLTKSAEEDFCYQENCLHAASPSMEIPFGCFKTISMYHMKNLGLVSIPCCFKQFLNALIKGGTQDHACNCLCGRKRNQVDGKENVEIQLKPVTKSEIQLALQWSNCSMLV</sequence>
<evidence type="ECO:0000313" key="1">
    <source>
        <dbReference type="EMBL" id="GCC28129.1"/>
    </source>
</evidence>
<comment type="caution">
    <text evidence="1">The sequence shown here is derived from an EMBL/GenBank/DDBJ whole genome shotgun (WGS) entry which is preliminary data.</text>
</comment>
<name>A0A401SCJ4_CHIPU</name>
<reference evidence="1 2" key="1">
    <citation type="journal article" date="2018" name="Nat. Ecol. Evol.">
        <title>Shark genomes provide insights into elasmobranch evolution and the origin of vertebrates.</title>
        <authorList>
            <person name="Hara Y"/>
            <person name="Yamaguchi K"/>
            <person name="Onimaru K"/>
            <person name="Kadota M"/>
            <person name="Koyanagi M"/>
            <person name="Keeley SD"/>
            <person name="Tatsumi K"/>
            <person name="Tanaka K"/>
            <person name="Motone F"/>
            <person name="Kageyama Y"/>
            <person name="Nozu R"/>
            <person name="Adachi N"/>
            <person name="Nishimura O"/>
            <person name="Nakagawa R"/>
            <person name="Tanegashima C"/>
            <person name="Kiyatake I"/>
            <person name="Matsumoto R"/>
            <person name="Murakumo K"/>
            <person name="Nishida K"/>
            <person name="Terakita A"/>
            <person name="Kuratani S"/>
            <person name="Sato K"/>
            <person name="Hyodo S Kuraku.S."/>
        </authorList>
    </citation>
    <scope>NUCLEOTIDE SEQUENCE [LARGE SCALE GENOMIC DNA]</scope>
</reference>
<protein>
    <submittedName>
        <fullName evidence="1">Uncharacterized protein</fullName>
    </submittedName>
</protein>
<proteinExistence type="predicted"/>